<evidence type="ECO:0000256" key="4">
    <source>
        <dbReference type="ARBA" id="ARBA00022525"/>
    </source>
</evidence>
<evidence type="ECO:0000256" key="5">
    <source>
        <dbReference type="ARBA" id="ARBA00022801"/>
    </source>
</evidence>
<gene>
    <name evidence="11" type="ORF">Csa_7G398220</name>
</gene>
<organism evidence="11 12">
    <name type="scientific">Cucumis sativus</name>
    <name type="common">Cucumber</name>
    <dbReference type="NCBI Taxonomy" id="3659"/>
    <lineage>
        <taxon>Eukaryota</taxon>
        <taxon>Viridiplantae</taxon>
        <taxon>Streptophyta</taxon>
        <taxon>Embryophyta</taxon>
        <taxon>Tracheophyta</taxon>
        <taxon>Spermatophyta</taxon>
        <taxon>Magnoliopsida</taxon>
        <taxon>eudicotyledons</taxon>
        <taxon>Gunneridae</taxon>
        <taxon>Pentapetalae</taxon>
        <taxon>rosids</taxon>
        <taxon>fabids</taxon>
        <taxon>Cucurbitales</taxon>
        <taxon>Cucurbitaceae</taxon>
        <taxon>Benincaseae</taxon>
        <taxon>Cucumis</taxon>
    </lineage>
</organism>
<dbReference type="Gramene" id="KGN44960">
    <property type="protein sequence ID" value="KGN44960"/>
    <property type="gene ID" value="Csa_7G398220"/>
</dbReference>
<evidence type="ECO:0000256" key="1">
    <source>
        <dbReference type="ARBA" id="ARBA00004191"/>
    </source>
</evidence>
<dbReference type="Proteomes" id="UP000029981">
    <property type="component" value="Chromosome 7"/>
</dbReference>
<dbReference type="GO" id="GO:0005975">
    <property type="term" value="P:carbohydrate metabolic process"/>
    <property type="evidence" value="ECO:0007669"/>
    <property type="project" value="InterPro"/>
</dbReference>
<evidence type="ECO:0000256" key="2">
    <source>
        <dbReference type="ARBA" id="ARBA00008834"/>
    </source>
</evidence>
<comment type="similarity">
    <text evidence="2 9">Belongs to the glycosyl hydrolase 28 family.</text>
</comment>
<dbReference type="InterPro" id="IPR000743">
    <property type="entry name" value="Glyco_hydro_28"/>
</dbReference>
<keyword evidence="6 9" id="KW-0326">Glycosidase</keyword>
<keyword evidence="5 9" id="KW-0378">Hydrolase</keyword>
<dbReference type="PANTHER" id="PTHR31375">
    <property type="match status" value="1"/>
</dbReference>
<evidence type="ECO:0000256" key="3">
    <source>
        <dbReference type="ARBA" id="ARBA00022512"/>
    </source>
</evidence>
<dbReference type="AlphaFoldDB" id="A0A0A0K5I2"/>
<dbReference type="InterPro" id="IPR006626">
    <property type="entry name" value="PbH1"/>
</dbReference>
<feature type="active site" evidence="8">
    <location>
        <position position="286"/>
    </location>
</feature>
<reference evidence="11 12" key="2">
    <citation type="journal article" date="2009" name="PLoS ONE">
        <title>An integrated genetic and cytogenetic map of the cucumber genome.</title>
        <authorList>
            <person name="Ren Y."/>
            <person name="Zhang Z."/>
            <person name="Liu J."/>
            <person name="Staub J.E."/>
            <person name="Han Y."/>
            <person name="Cheng Z."/>
            <person name="Li X."/>
            <person name="Lu J."/>
            <person name="Miao H."/>
            <person name="Kang H."/>
            <person name="Xie B."/>
            <person name="Gu X."/>
            <person name="Wang X."/>
            <person name="Du Y."/>
            <person name="Jin W."/>
            <person name="Huang S."/>
        </authorList>
    </citation>
    <scope>NUCLEOTIDE SEQUENCE [LARGE SCALE GENOMIC DNA]</scope>
    <source>
        <strain evidence="12">cv. 9930</strain>
    </source>
</reference>
<comment type="subcellular location">
    <subcellularLocation>
        <location evidence="1">Secreted</location>
        <location evidence="1">Cell wall</location>
    </subcellularLocation>
</comment>
<sequence>MTRNFSLIQILLLVFAWECCARAAAIFIDTINTQILLNGIVPKVNEQFLRPAEAPWHLGFSTLPNIGGGTVNDIKVNVDLNENGGLVFDVTKHGAKADGETDDAQAFMTTWIAACRNTVGPAKFLIPQDIFLVGPVTFAGPCKSFPITLENQGTVKATTDISAYSSSEWFSIEDVTGFILTGSGVFDGQGVSSIKFSRLNHTIIDGLTSINSMGFHTSVFYCYNFTATNMKITAPHNSPNTDGMHLSTSKLVTISNSIIGTGDDCVSIGHSTENIIITNVTCGPGHGLSVGSLGKYSKEKGVYDVLVKNCTIFNATNGARIKTFASPIPGLASRIVFEDIVMYNVKIL</sequence>
<reference evidence="11 12" key="1">
    <citation type="journal article" date="2009" name="Nat. Genet.">
        <title>The genome of the cucumber, Cucumis sativus L.</title>
        <authorList>
            <person name="Huang S."/>
            <person name="Li R."/>
            <person name="Zhang Z."/>
            <person name="Li L."/>
            <person name="Gu X."/>
            <person name="Fan W."/>
            <person name="Lucas W.J."/>
            <person name="Wang X."/>
            <person name="Xie B."/>
            <person name="Ni P."/>
            <person name="Ren Y."/>
            <person name="Zhu H."/>
            <person name="Li J."/>
            <person name="Lin K."/>
            <person name="Jin W."/>
            <person name="Fei Z."/>
            <person name="Li G."/>
            <person name="Staub J."/>
            <person name="Kilian A."/>
            <person name="van der Vossen E.A."/>
            <person name="Wu Y."/>
            <person name="Guo J."/>
            <person name="He J."/>
            <person name="Jia Z."/>
            <person name="Ren Y."/>
            <person name="Tian G."/>
            <person name="Lu Y."/>
            <person name="Ruan J."/>
            <person name="Qian W."/>
            <person name="Wang M."/>
            <person name="Huang Q."/>
            <person name="Li B."/>
            <person name="Xuan Z."/>
            <person name="Cao J."/>
            <person name="Asan"/>
            <person name="Wu Z."/>
            <person name="Zhang J."/>
            <person name="Cai Q."/>
            <person name="Bai Y."/>
            <person name="Zhao B."/>
            <person name="Han Y."/>
            <person name="Li Y."/>
            <person name="Li X."/>
            <person name="Wang S."/>
            <person name="Shi Q."/>
            <person name="Liu S."/>
            <person name="Cho W.K."/>
            <person name="Kim J.Y."/>
            <person name="Xu Y."/>
            <person name="Heller-Uszynska K."/>
            <person name="Miao H."/>
            <person name="Cheng Z."/>
            <person name="Zhang S."/>
            <person name="Wu J."/>
            <person name="Yang Y."/>
            <person name="Kang H."/>
            <person name="Li M."/>
            <person name="Liang H."/>
            <person name="Ren X."/>
            <person name="Shi Z."/>
            <person name="Wen M."/>
            <person name="Jian M."/>
            <person name="Yang H."/>
            <person name="Zhang G."/>
            <person name="Yang Z."/>
            <person name="Chen R."/>
            <person name="Liu S."/>
            <person name="Li J."/>
            <person name="Ma L."/>
            <person name="Liu H."/>
            <person name="Zhou Y."/>
            <person name="Zhao J."/>
            <person name="Fang X."/>
            <person name="Li G."/>
            <person name="Fang L."/>
            <person name="Li Y."/>
            <person name="Liu D."/>
            <person name="Zheng H."/>
            <person name="Zhang Y."/>
            <person name="Qin N."/>
            <person name="Li Z."/>
            <person name="Yang G."/>
            <person name="Yang S."/>
            <person name="Bolund L."/>
            <person name="Kristiansen K."/>
            <person name="Zheng H."/>
            <person name="Li S."/>
            <person name="Zhang X."/>
            <person name="Yang H."/>
            <person name="Wang J."/>
            <person name="Sun R."/>
            <person name="Zhang B."/>
            <person name="Jiang S."/>
            <person name="Wang J."/>
            <person name="Du Y."/>
            <person name="Li S."/>
        </authorList>
    </citation>
    <scope>NUCLEOTIDE SEQUENCE [LARGE SCALE GENOMIC DNA]</scope>
    <source>
        <strain evidence="12">cv. 9930</strain>
    </source>
</reference>
<dbReference type="InterPro" id="IPR012334">
    <property type="entry name" value="Pectin_lyas_fold"/>
</dbReference>
<dbReference type="PROSITE" id="PS00502">
    <property type="entry name" value="POLYGALACTURONASE"/>
    <property type="match status" value="1"/>
</dbReference>
<dbReference type="SMART" id="SM00710">
    <property type="entry name" value="PbH1"/>
    <property type="match status" value="4"/>
</dbReference>
<dbReference type="STRING" id="3659.A0A0A0K5I2"/>
<reference evidence="11 12" key="3">
    <citation type="journal article" date="2010" name="BMC Genomics">
        <title>Transcriptome sequencing and comparative analysis of cucumber flowers with different sex types.</title>
        <authorList>
            <person name="Guo S."/>
            <person name="Zheng Y."/>
            <person name="Joung J.G."/>
            <person name="Liu S."/>
            <person name="Zhang Z."/>
            <person name="Crasta O.R."/>
            <person name="Sobral B.W."/>
            <person name="Xu Y."/>
            <person name="Huang S."/>
            <person name="Fei Z."/>
        </authorList>
    </citation>
    <scope>NUCLEOTIDE SEQUENCE [LARGE SCALE GENOMIC DNA]</scope>
    <source>
        <strain evidence="12">cv. 9930</strain>
    </source>
</reference>
<protein>
    <recommendedName>
        <fullName evidence="13">Polygalacturonase</fullName>
    </recommendedName>
</protein>
<proteinExistence type="inferred from homology"/>
<keyword evidence="4" id="KW-0964">Secreted</keyword>
<evidence type="ECO:0000313" key="11">
    <source>
        <dbReference type="EMBL" id="KGN44960.1"/>
    </source>
</evidence>
<name>A0A0A0K5I2_CUCSA</name>
<evidence type="ECO:0000256" key="6">
    <source>
        <dbReference type="ARBA" id="ARBA00023295"/>
    </source>
</evidence>
<dbReference type="GO" id="GO:0004650">
    <property type="term" value="F:polygalacturonase activity"/>
    <property type="evidence" value="ECO:0007669"/>
    <property type="project" value="InterPro"/>
</dbReference>
<keyword evidence="10" id="KW-0732">Signal</keyword>
<evidence type="ECO:0000256" key="8">
    <source>
        <dbReference type="PROSITE-ProRule" id="PRU10052"/>
    </source>
</evidence>
<dbReference type="EMBL" id="CM002928">
    <property type="protein sequence ID" value="KGN44960.1"/>
    <property type="molecule type" value="Genomic_DNA"/>
</dbReference>
<evidence type="ECO:0000256" key="10">
    <source>
        <dbReference type="SAM" id="SignalP"/>
    </source>
</evidence>
<reference evidence="11 12" key="4">
    <citation type="journal article" date="2011" name="BMC Genomics">
        <title>RNA-Seq improves annotation of protein-coding genes in the cucumber genome.</title>
        <authorList>
            <person name="Li Z."/>
            <person name="Zhang Z."/>
            <person name="Yan P."/>
            <person name="Huang S."/>
            <person name="Fei Z."/>
            <person name="Lin K."/>
        </authorList>
    </citation>
    <scope>NUCLEOTIDE SEQUENCE [LARGE SCALE GENOMIC DNA]</scope>
    <source>
        <strain evidence="12">cv. 9930</strain>
    </source>
</reference>
<evidence type="ECO:0000256" key="9">
    <source>
        <dbReference type="RuleBase" id="RU361169"/>
    </source>
</evidence>
<evidence type="ECO:0008006" key="13">
    <source>
        <dbReference type="Google" id="ProtNLM"/>
    </source>
</evidence>
<dbReference type="Gene3D" id="2.160.20.10">
    <property type="entry name" value="Single-stranded right-handed beta-helix, Pectin lyase-like"/>
    <property type="match status" value="1"/>
</dbReference>
<dbReference type="GO" id="GO:0071555">
    <property type="term" value="P:cell wall organization"/>
    <property type="evidence" value="ECO:0007669"/>
    <property type="project" value="UniProtKB-KW"/>
</dbReference>
<evidence type="ECO:0000256" key="7">
    <source>
        <dbReference type="ARBA" id="ARBA00023316"/>
    </source>
</evidence>
<feature type="chain" id="PRO_5001964945" description="Polygalacturonase" evidence="10">
    <location>
        <begin position="24"/>
        <end position="348"/>
    </location>
</feature>
<feature type="signal peptide" evidence="10">
    <location>
        <begin position="1"/>
        <end position="23"/>
    </location>
</feature>
<dbReference type="SUPFAM" id="SSF51126">
    <property type="entry name" value="Pectin lyase-like"/>
    <property type="match status" value="1"/>
</dbReference>
<keyword evidence="7" id="KW-0961">Cell wall biogenesis/degradation</keyword>
<evidence type="ECO:0000313" key="12">
    <source>
        <dbReference type="Proteomes" id="UP000029981"/>
    </source>
</evidence>
<dbReference type="eggNOG" id="ENOG502QV2R">
    <property type="taxonomic scope" value="Eukaryota"/>
</dbReference>
<dbReference type="Pfam" id="PF00295">
    <property type="entry name" value="Glyco_hydro_28"/>
    <property type="match status" value="1"/>
</dbReference>
<accession>A0A0A0K5I2</accession>
<keyword evidence="3" id="KW-0134">Cell wall</keyword>
<keyword evidence="12" id="KW-1185">Reference proteome</keyword>
<dbReference type="InterPro" id="IPR011050">
    <property type="entry name" value="Pectin_lyase_fold/virulence"/>
</dbReference>